<reference evidence="3 4" key="1">
    <citation type="journal article" date="2011" name="Proc. Natl. Acad. Sci. U.S.A.">
        <title>Evolutionary erosion of yeast sex chromosomes by mating-type switching accidents.</title>
        <authorList>
            <person name="Gordon J.L."/>
            <person name="Armisen D."/>
            <person name="Proux-Wera E."/>
            <person name="Oheigeartaigh S.S."/>
            <person name="Byrne K.P."/>
            <person name="Wolfe K.H."/>
        </authorList>
    </citation>
    <scope>NUCLEOTIDE SEQUENCE [LARGE SCALE GENOMIC DNA]</scope>
    <source>
        <strain evidence="4">ATCC 22294 / BCRC 22015 / CBS 2517 / CECT 1963 / NBRC 1671 / NRRL Y-8276</strain>
    </source>
</reference>
<sequence length="109" mass="12777">MAKSLRAKSHLKAKSVKRNAEFQKVVDERGKRISEKLQQDLINQKVKQLKEQDPTKDAMEIEEISNDNIEKEGEPVKVSTSGWRDARHHNYKRNKKLRKTKKKGSFTKF</sequence>
<dbReference type="FunCoup" id="H2AYX4">
    <property type="interactions" value="116"/>
</dbReference>
<dbReference type="Pfam" id="PF10338">
    <property type="entry name" value="YBL028C_N"/>
    <property type="match status" value="1"/>
</dbReference>
<dbReference type="InParanoid" id="H2AYX4"/>
<dbReference type="GO" id="GO:0030687">
    <property type="term" value="C:preribosome, large subunit precursor"/>
    <property type="evidence" value="ECO:0007669"/>
    <property type="project" value="TreeGrafter"/>
</dbReference>
<dbReference type="InterPro" id="IPR019434">
    <property type="entry name" value="DUF2423"/>
</dbReference>
<dbReference type="PANTHER" id="PTHR28219">
    <property type="entry name" value="UPF0642 PROTEIN YBL028C"/>
    <property type="match status" value="1"/>
</dbReference>
<proteinExistence type="predicted"/>
<keyword evidence="4" id="KW-1185">Reference proteome</keyword>
<dbReference type="KEGG" id="kaf:KAFR_0H01200"/>
<accession>H2AYX4</accession>
<gene>
    <name evidence="3" type="primary">KAFR0H01200</name>
    <name evidence="3" type="ORF">KAFR_0H01200</name>
</gene>
<dbReference type="EMBL" id="HE650828">
    <property type="protein sequence ID" value="CCF59530.1"/>
    <property type="molecule type" value="Genomic_DNA"/>
</dbReference>
<evidence type="ECO:0000313" key="3">
    <source>
        <dbReference type="EMBL" id="CCF59530.1"/>
    </source>
</evidence>
<evidence type="ECO:0000313" key="4">
    <source>
        <dbReference type="Proteomes" id="UP000005220"/>
    </source>
</evidence>
<organism evidence="3 4">
    <name type="scientific">Kazachstania africana (strain ATCC 22294 / BCRC 22015 / CBS 2517 / CECT 1963 / NBRC 1671 / NRRL Y-8276)</name>
    <name type="common">Yeast</name>
    <name type="synonym">Kluyveromyces africanus</name>
    <dbReference type="NCBI Taxonomy" id="1071382"/>
    <lineage>
        <taxon>Eukaryota</taxon>
        <taxon>Fungi</taxon>
        <taxon>Dikarya</taxon>
        <taxon>Ascomycota</taxon>
        <taxon>Saccharomycotina</taxon>
        <taxon>Saccharomycetes</taxon>
        <taxon>Saccharomycetales</taxon>
        <taxon>Saccharomycetaceae</taxon>
        <taxon>Kazachstania</taxon>
    </lineage>
</organism>
<feature type="domain" description="DUF2423" evidence="2">
    <location>
        <begin position="1"/>
        <end position="44"/>
    </location>
</feature>
<feature type="region of interest" description="Disordered" evidence="1">
    <location>
        <begin position="65"/>
        <end position="109"/>
    </location>
</feature>
<dbReference type="HOGENOM" id="CLU_125052_1_0_1"/>
<dbReference type="Proteomes" id="UP000005220">
    <property type="component" value="Chromosome 8"/>
</dbReference>
<dbReference type="AlphaFoldDB" id="H2AYX4"/>
<dbReference type="STRING" id="1071382.H2AYX4"/>
<evidence type="ECO:0000256" key="1">
    <source>
        <dbReference type="SAM" id="MobiDB-lite"/>
    </source>
</evidence>
<dbReference type="GeneID" id="13887527"/>
<feature type="compositionally biased region" description="Basic residues" evidence="1">
    <location>
        <begin position="86"/>
        <end position="109"/>
    </location>
</feature>
<dbReference type="PANTHER" id="PTHR28219:SF1">
    <property type="entry name" value="UPF0642 PROTEIN YBL028C"/>
    <property type="match status" value="1"/>
</dbReference>
<dbReference type="RefSeq" id="XP_003958665.1">
    <property type="nucleotide sequence ID" value="XM_003958616.1"/>
</dbReference>
<dbReference type="eggNOG" id="ENOG502S5RC">
    <property type="taxonomic scope" value="Eukaryota"/>
</dbReference>
<dbReference type="OrthoDB" id="4087970at2759"/>
<evidence type="ECO:0000259" key="2">
    <source>
        <dbReference type="Pfam" id="PF10338"/>
    </source>
</evidence>
<name>H2AYX4_KAZAF</name>
<protein>
    <recommendedName>
        <fullName evidence="2">DUF2423 domain-containing protein</fullName>
    </recommendedName>
</protein>